<name>A0A8J2L4Z9_9HEXA</name>
<evidence type="ECO:0000313" key="2">
    <source>
        <dbReference type="Proteomes" id="UP000708208"/>
    </source>
</evidence>
<protein>
    <submittedName>
        <fullName evidence="1">Uncharacterized protein</fullName>
    </submittedName>
</protein>
<accession>A0A8J2L4Z9</accession>
<reference evidence="1" key="1">
    <citation type="submission" date="2021-06" db="EMBL/GenBank/DDBJ databases">
        <authorList>
            <person name="Hodson N. C."/>
            <person name="Mongue J. A."/>
            <person name="Jaron S. K."/>
        </authorList>
    </citation>
    <scope>NUCLEOTIDE SEQUENCE</scope>
</reference>
<comment type="caution">
    <text evidence="1">The sequence shown here is derived from an EMBL/GenBank/DDBJ whole genome shotgun (WGS) entry which is preliminary data.</text>
</comment>
<organism evidence="1 2">
    <name type="scientific">Allacma fusca</name>
    <dbReference type="NCBI Taxonomy" id="39272"/>
    <lineage>
        <taxon>Eukaryota</taxon>
        <taxon>Metazoa</taxon>
        <taxon>Ecdysozoa</taxon>
        <taxon>Arthropoda</taxon>
        <taxon>Hexapoda</taxon>
        <taxon>Collembola</taxon>
        <taxon>Symphypleona</taxon>
        <taxon>Sminthuridae</taxon>
        <taxon>Allacma</taxon>
    </lineage>
</organism>
<sequence length="80" mass="8619">MDVNQLDGTMVKVQGLHVYSISTGMKGRAVGVIAFLGSITRKTTTVTTATRTMRNPPGFALVVCPSFVHHETFHAKNSIS</sequence>
<dbReference type="EMBL" id="CAJVCH010346841">
    <property type="protein sequence ID" value="CAG7815554.1"/>
    <property type="molecule type" value="Genomic_DNA"/>
</dbReference>
<gene>
    <name evidence="1" type="ORF">AFUS01_LOCUS26226</name>
</gene>
<dbReference type="AlphaFoldDB" id="A0A8J2L4Z9"/>
<dbReference type="Proteomes" id="UP000708208">
    <property type="component" value="Unassembled WGS sequence"/>
</dbReference>
<evidence type="ECO:0000313" key="1">
    <source>
        <dbReference type="EMBL" id="CAG7815554.1"/>
    </source>
</evidence>
<proteinExistence type="predicted"/>
<keyword evidence="2" id="KW-1185">Reference proteome</keyword>